<proteinExistence type="predicted"/>
<gene>
    <name evidence="2" type="ORF">JZ751_024560</name>
</gene>
<sequence length="67" mass="7924">MEASYCRGYGASNGDQRERKREKVRERRRKGKHESKPEGCDLPCLLNWYQCVYRILAQFSRNRSGAQ</sequence>
<accession>A0A8T2PHP1</accession>
<name>A0A8T2PHP1_9TELE</name>
<dbReference type="Proteomes" id="UP000824540">
    <property type="component" value="Unassembled WGS sequence"/>
</dbReference>
<protein>
    <submittedName>
        <fullName evidence="2">Uncharacterized protein</fullName>
    </submittedName>
</protein>
<dbReference type="AlphaFoldDB" id="A0A8T2PHP1"/>
<evidence type="ECO:0000313" key="2">
    <source>
        <dbReference type="EMBL" id="KAG9350671.1"/>
    </source>
</evidence>
<dbReference type="EMBL" id="JAFBMS010000007">
    <property type="protein sequence ID" value="KAG9350671.1"/>
    <property type="molecule type" value="Genomic_DNA"/>
</dbReference>
<comment type="caution">
    <text evidence="2">The sequence shown here is derived from an EMBL/GenBank/DDBJ whole genome shotgun (WGS) entry which is preliminary data.</text>
</comment>
<reference evidence="2" key="1">
    <citation type="thesis" date="2021" institute="BYU ScholarsArchive" country="Provo, UT, USA">
        <title>Applications of and Algorithms for Genome Assembly and Genomic Analyses with an Emphasis on Marine Teleosts.</title>
        <authorList>
            <person name="Pickett B.D."/>
        </authorList>
    </citation>
    <scope>NUCLEOTIDE SEQUENCE</scope>
    <source>
        <strain evidence="2">HI-2016</strain>
    </source>
</reference>
<keyword evidence="3" id="KW-1185">Reference proteome</keyword>
<evidence type="ECO:0000256" key="1">
    <source>
        <dbReference type="SAM" id="MobiDB-lite"/>
    </source>
</evidence>
<evidence type="ECO:0000313" key="3">
    <source>
        <dbReference type="Proteomes" id="UP000824540"/>
    </source>
</evidence>
<feature type="region of interest" description="Disordered" evidence="1">
    <location>
        <begin position="1"/>
        <end position="40"/>
    </location>
</feature>
<feature type="compositionally biased region" description="Basic and acidic residues" evidence="1">
    <location>
        <begin position="15"/>
        <end position="25"/>
    </location>
</feature>
<organism evidence="2 3">
    <name type="scientific">Albula glossodonta</name>
    <name type="common">roundjaw bonefish</name>
    <dbReference type="NCBI Taxonomy" id="121402"/>
    <lineage>
        <taxon>Eukaryota</taxon>
        <taxon>Metazoa</taxon>
        <taxon>Chordata</taxon>
        <taxon>Craniata</taxon>
        <taxon>Vertebrata</taxon>
        <taxon>Euteleostomi</taxon>
        <taxon>Actinopterygii</taxon>
        <taxon>Neopterygii</taxon>
        <taxon>Teleostei</taxon>
        <taxon>Albuliformes</taxon>
        <taxon>Albulidae</taxon>
        <taxon>Albula</taxon>
    </lineage>
</organism>